<dbReference type="STRING" id="587636.SAMN05216199_3480"/>
<dbReference type="EMBL" id="FOHB01000007">
    <property type="protein sequence ID" value="SES42247.1"/>
    <property type="molecule type" value="Genomic_DNA"/>
</dbReference>
<feature type="signal peptide" evidence="1">
    <location>
        <begin position="1"/>
        <end position="29"/>
    </location>
</feature>
<gene>
    <name evidence="2" type="ORF">SAMN05216199_3480</name>
</gene>
<reference evidence="3" key="1">
    <citation type="submission" date="2016-10" db="EMBL/GenBank/DDBJ databases">
        <authorList>
            <person name="Varghese N."/>
            <person name="Submissions S."/>
        </authorList>
    </citation>
    <scope>NUCLEOTIDE SEQUENCE [LARGE SCALE GENOMIC DNA]</scope>
    <source>
        <strain evidence="3">CGMCC 1.6963</strain>
    </source>
</reference>
<protein>
    <submittedName>
        <fullName evidence="2">Uncharacterized protein</fullName>
    </submittedName>
</protein>
<accession>A0A1H9X8Q0</accession>
<dbReference type="OrthoDB" id="1494990at2"/>
<keyword evidence="1" id="KW-0732">Signal</keyword>
<evidence type="ECO:0000256" key="1">
    <source>
        <dbReference type="SAM" id="SignalP"/>
    </source>
</evidence>
<dbReference type="RefSeq" id="WP_091761101.1">
    <property type="nucleotide sequence ID" value="NZ_FOHB01000007.1"/>
</dbReference>
<name>A0A1H9X8Q0_9MICO</name>
<feature type="chain" id="PRO_5011783923" evidence="1">
    <location>
        <begin position="30"/>
        <end position="153"/>
    </location>
</feature>
<evidence type="ECO:0000313" key="2">
    <source>
        <dbReference type="EMBL" id="SES42247.1"/>
    </source>
</evidence>
<dbReference type="Proteomes" id="UP000199019">
    <property type="component" value="Unassembled WGS sequence"/>
</dbReference>
<dbReference type="AlphaFoldDB" id="A0A1H9X8Q0"/>
<evidence type="ECO:0000313" key="3">
    <source>
        <dbReference type="Proteomes" id="UP000199019"/>
    </source>
</evidence>
<organism evidence="2 3">
    <name type="scientific">Pedococcus cremeus</name>
    <dbReference type="NCBI Taxonomy" id="587636"/>
    <lineage>
        <taxon>Bacteria</taxon>
        <taxon>Bacillati</taxon>
        <taxon>Actinomycetota</taxon>
        <taxon>Actinomycetes</taxon>
        <taxon>Micrococcales</taxon>
        <taxon>Intrasporangiaceae</taxon>
        <taxon>Pedococcus</taxon>
    </lineage>
</organism>
<proteinExistence type="predicted"/>
<sequence>MALKRFLTIGAVATAALGGLVAGSSAAPAAGVSGPAFYVDHVLYRTVATPTDLTGTGAPDQSWDTIYSFGSAQRSVATAAPGDPGFNGGRWQVHAVGLPHGYAAALASGDLDHDGVLDAANEVYAAMAAGDAADLGVVKLFVCTVNKVPASQA</sequence>
<keyword evidence="3" id="KW-1185">Reference proteome</keyword>